<reference evidence="10 11" key="1">
    <citation type="journal article" date="2024" name="Nat. Commun.">
        <title>Phylogenomics reveals the evolutionary origins of lichenization in chlorophyte algae.</title>
        <authorList>
            <person name="Puginier C."/>
            <person name="Libourel C."/>
            <person name="Otte J."/>
            <person name="Skaloud P."/>
            <person name="Haon M."/>
            <person name="Grisel S."/>
            <person name="Petersen M."/>
            <person name="Berrin J.G."/>
            <person name="Delaux P.M."/>
            <person name="Dal Grande F."/>
            <person name="Keller J."/>
        </authorList>
    </citation>
    <scope>NUCLEOTIDE SEQUENCE [LARGE SCALE GENOMIC DNA]</scope>
    <source>
        <strain evidence="10 11">SAG 216-7</strain>
    </source>
</reference>
<evidence type="ECO:0000313" key="10">
    <source>
        <dbReference type="EMBL" id="KAK9918089.1"/>
    </source>
</evidence>
<name>A0ABR2Z2E3_9CHLO</name>
<keyword evidence="7" id="KW-0378">Hydrolase</keyword>
<comment type="catalytic activity">
    <reaction evidence="1">
        <text>Random hydrolysis of (1-&gt;4)-beta-D-mannosidic linkages in mannans, galactomannans and glucomannans.</text>
        <dbReference type="EC" id="3.2.1.78"/>
    </reaction>
</comment>
<evidence type="ECO:0000256" key="8">
    <source>
        <dbReference type="ARBA" id="ARBA00023295"/>
    </source>
</evidence>
<evidence type="ECO:0000259" key="9">
    <source>
        <dbReference type="Pfam" id="PF26410"/>
    </source>
</evidence>
<keyword evidence="5" id="KW-0964">Secreted</keyword>
<dbReference type="InterPro" id="IPR045053">
    <property type="entry name" value="MAN-like"/>
</dbReference>
<dbReference type="EC" id="3.2.1.78" evidence="4"/>
<dbReference type="Pfam" id="PF26410">
    <property type="entry name" value="GH5_mannosidase"/>
    <property type="match status" value="1"/>
</dbReference>
<keyword evidence="8" id="KW-0326">Glycosidase</keyword>
<evidence type="ECO:0000256" key="6">
    <source>
        <dbReference type="ARBA" id="ARBA00022729"/>
    </source>
</evidence>
<evidence type="ECO:0000256" key="5">
    <source>
        <dbReference type="ARBA" id="ARBA00022525"/>
    </source>
</evidence>
<protein>
    <recommendedName>
        <fullName evidence="4">mannan endo-1,4-beta-mannosidase</fullName>
        <ecNumber evidence="4">3.2.1.78</ecNumber>
    </recommendedName>
</protein>
<evidence type="ECO:0000256" key="1">
    <source>
        <dbReference type="ARBA" id="ARBA00001678"/>
    </source>
</evidence>
<feature type="domain" description="Glycoside hydrolase family 5" evidence="9">
    <location>
        <begin position="49"/>
        <end position="269"/>
    </location>
</feature>
<dbReference type="InterPro" id="IPR017853">
    <property type="entry name" value="GH"/>
</dbReference>
<evidence type="ECO:0000256" key="4">
    <source>
        <dbReference type="ARBA" id="ARBA00012706"/>
    </source>
</evidence>
<dbReference type="Proteomes" id="UP001491310">
    <property type="component" value="Unassembled WGS sequence"/>
</dbReference>
<gene>
    <name evidence="10" type="ORF">WJX75_001118</name>
</gene>
<evidence type="ECO:0000256" key="7">
    <source>
        <dbReference type="ARBA" id="ARBA00022801"/>
    </source>
</evidence>
<comment type="similarity">
    <text evidence="3">Belongs to the glycosyl hydrolase 5 (cellulase A) family.</text>
</comment>
<proteinExistence type="inferred from homology"/>
<comment type="caution">
    <text evidence="10">The sequence shown here is derived from an EMBL/GenBank/DDBJ whole genome shotgun (WGS) entry which is preliminary data.</text>
</comment>
<organism evidence="10 11">
    <name type="scientific">Coccomyxa subellipsoidea</name>
    <dbReference type="NCBI Taxonomy" id="248742"/>
    <lineage>
        <taxon>Eukaryota</taxon>
        <taxon>Viridiplantae</taxon>
        <taxon>Chlorophyta</taxon>
        <taxon>core chlorophytes</taxon>
        <taxon>Trebouxiophyceae</taxon>
        <taxon>Trebouxiophyceae incertae sedis</taxon>
        <taxon>Coccomyxaceae</taxon>
        <taxon>Coccomyxa</taxon>
    </lineage>
</organism>
<dbReference type="SUPFAM" id="SSF51445">
    <property type="entry name" value="(Trans)glycosidases"/>
    <property type="match status" value="1"/>
</dbReference>
<evidence type="ECO:0000313" key="11">
    <source>
        <dbReference type="Proteomes" id="UP001491310"/>
    </source>
</evidence>
<sequence>MDPNSTRSVLVDSRQGAKIRELQCPFQTSAFSISDKALPENPYSESYPQDFVIRNGSQLQVNGEPFHFAGFNNYYLPTYAADPHFLIERTGDVDVIFRDATQLGLTVLRTWAFADGAQWNAIQPSLGVLDERVLSEGLDYVVATACSNNIRVVLTLTNYLTAFGGMQTWVQWFQGDNISDFYKSLAIRNAFKYYVKAILMRRNSITGVLYKDDPTIMAWDLANEPWVLGDDSGQTLTAWVKDMADFVKGIDPNHLVMVGTWGYFGVSSPQLMAENPYDLSWRSSDSSNNAGIWSADPVCKGEDFHAIMSNTSVDIGSVHLYPEFWQVCTDDCKINLNNGPVSVQASLSNLGYWSLCSLDCKVKFLKRWLHVHFEEGAAIGKPVLVGEFGSQRPMAARNAIYAAVYDEILQSALVGLPVAGSMFWILSSPVHGDFDDYTIYTDASKYPHNPQPFVPLPGEVPCTSPVIGTDFFQSMPYLQCAANHVPLPFNSSVDIFTDGWNEILRLISQQAAALSNL</sequence>
<dbReference type="InterPro" id="IPR001547">
    <property type="entry name" value="Glyco_hydro_5"/>
</dbReference>
<keyword evidence="6" id="KW-0732">Signal</keyword>
<keyword evidence="11" id="KW-1185">Reference proteome</keyword>
<comment type="subcellular location">
    <subcellularLocation>
        <location evidence="2">Secreted</location>
    </subcellularLocation>
</comment>
<accession>A0ABR2Z2E3</accession>
<evidence type="ECO:0000256" key="2">
    <source>
        <dbReference type="ARBA" id="ARBA00004613"/>
    </source>
</evidence>
<dbReference type="EMBL" id="JALJOT010000001">
    <property type="protein sequence ID" value="KAK9918089.1"/>
    <property type="molecule type" value="Genomic_DNA"/>
</dbReference>
<dbReference type="Gene3D" id="3.20.20.80">
    <property type="entry name" value="Glycosidases"/>
    <property type="match status" value="1"/>
</dbReference>
<evidence type="ECO:0000256" key="3">
    <source>
        <dbReference type="ARBA" id="ARBA00005641"/>
    </source>
</evidence>
<dbReference type="PANTHER" id="PTHR31451">
    <property type="match status" value="1"/>
</dbReference>
<dbReference type="PANTHER" id="PTHR31451:SF39">
    <property type="entry name" value="MANNAN ENDO-1,4-BETA-MANNOSIDASE 1"/>
    <property type="match status" value="1"/>
</dbReference>